<protein>
    <submittedName>
        <fullName evidence="3">Uncharacterized protein</fullName>
    </submittedName>
</protein>
<organism evidence="3 4">
    <name type="scientific">Penicillium bovifimosum</name>
    <dbReference type="NCBI Taxonomy" id="126998"/>
    <lineage>
        <taxon>Eukaryota</taxon>
        <taxon>Fungi</taxon>
        <taxon>Dikarya</taxon>
        <taxon>Ascomycota</taxon>
        <taxon>Pezizomycotina</taxon>
        <taxon>Eurotiomycetes</taxon>
        <taxon>Eurotiomycetidae</taxon>
        <taxon>Eurotiales</taxon>
        <taxon>Aspergillaceae</taxon>
        <taxon>Penicillium</taxon>
    </lineage>
</organism>
<accession>A0A9W9H0V0</accession>
<keyword evidence="4" id="KW-1185">Reference proteome</keyword>
<feature type="compositionally biased region" description="Polar residues" evidence="1">
    <location>
        <begin position="183"/>
        <end position="192"/>
    </location>
</feature>
<name>A0A9W9H0V0_9EURO</name>
<proteinExistence type="predicted"/>
<feature type="chain" id="PRO_5040965331" evidence="2">
    <location>
        <begin position="21"/>
        <end position="311"/>
    </location>
</feature>
<evidence type="ECO:0000256" key="2">
    <source>
        <dbReference type="SAM" id="SignalP"/>
    </source>
</evidence>
<dbReference type="Proteomes" id="UP001149079">
    <property type="component" value="Unassembled WGS sequence"/>
</dbReference>
<feature type="compositionally biased region" description="Basic and acidic residues" evidence="1">
    <location>
        <begin position="91"/>
        <end position="101"/>
    </location>
</feature>
<feature type="compositionally biased region" description="Low complexity" evidence="1">
    <location>
        <begin position="172"/>
        <end position="182"/>
    </location>
</feature>
<gene>
    <name evidence="3" type="ORF">N7515_004822</name>
</gene>
<evidence type="ECO:0000256" key="1">
    <source>
        <dbReference type="SAM" id="MobiDB-lite"/>
    </source>
</evidence>
<sequence length="311" mass="33133">MPAPLAKGIIISVSVLIAAGIAVYESPQFKQWVNTSRRKIAVALHNLGDEIQPREIPLREDISMTEEAGEVAEERRRIARAEIMRRGTLLESRRKTNRPDQPHNSFDALVDKDGNLLKDTDAKYDAQLSQENIANSTGIDLGSGPLRRGGNHSEAESSTTVGIDRLHVGIPSSASSNHPSESLLQLTPTSEASEGHSLCDPLSPNSPPSTSGSSHTEDHQVFYAHPDAAGNATGEGDHQSQTNGSFDWDFYEESRPLSSTSGSGSLIGGSDAGKTDVTLSDFDGRTDGGVPTPANWSEIGSVVSDEDAGHI</sequence>
<dbReference type="OrthoDB" id="3926760at2759"/>
<reference evidence="3" key="2">
    <citation type="journal article" date="2023" name="IMA Fungus">
        <title>Comparative genomic study of the Penicillium genus elucidates a diverse pangenome and 15 lateral gene transfer events.</title>
        <authorList>
            <person name="Petersen C."/>
            <person name="Sorensen T."/>
            <person name="Nielsen M.R."/>
            <person name="Sondergaard T.E."/>
            <person name="Sorensen J.L."/>
            <person name="Fitzpatrick D.A."/>
            <person name="Frisvad J.C."/>
            <person name="Nielsen K.L."/>
        </authorList>
    </citation>
    <scope>NUCLEOTIDE SEQUENCE</scope>
    <source>
        <strain evidence="3">IBT 22155</strain>
    </source>
</reference>
<feature type="signal peptide" evidence="2">
    <location>
        <begin position="1"/>
        <end position="20"/>
    </location>
</feature>
<dbReference type="RefSeq" id="XP_056522516.1">
    <property type="nucleotide sequence ID" value="XM_056665566.1"/>
</dbReference>
<dbReference type="AlphaFoldDB" id="A0A9W9H0V0"/>
<feature type="region of interest" description="Disordered" evidence="1">
    <location>
        <begin position="89"/>
        <end position="112"/>
    </location>
</feature>
<evidence type="ECO:0000313" key="3">
    <source>
        <dbReference type="EMBL" id="KAJ5135544.1"/>
    </source>
</evidence>
<dbReference type="GeneID" id="81404736"/>
<comment type="caution">
    <text evidence="3">The sequence shown here is derived from an EMBL/GenBank/DDBJ whole genome shotgun (WGS) entry which is preliminary data.</text>
</comment>
<evidence type="ECO:0000313" key="4">
    <source>
        <dbReference type="Proteomes" id="UP001149079"/>
    </source>
</evidence>
<reference evidence="3" key="1">
    <citation type="submission" date="2022-11" db="EMBL/GenBank/DDBJ databases">
        <authorList>
            <person name="Petersen C."/>
        </authorList>
    </citation>
    <scope>NUCLEOTIDE SEQUENCE</scope>
    <source>
        <strain evidence="3">IBT 22155</strain>
    </source>
</reference>
<feature type="region of interest" description="Disordered" evidence="1">
    <location>
        <begin position="135"/>
        <end position="311"/>
    </location>
</feature>
<keyword evidence="2" id="KW-0732">Signal</keyword>
<dbReference type="EMBL" id="JAPQKL010000004">
    <property type="protein sequence ID" value="KAJ5135544.1"/>
    <property type="molecule type" value="Genomic_DNA"/>
</dbReference>